<sequence length="372" mass="40705">MDMRSGAKADNFRHGGNVYALARGKGGVLAELLDYSANINPLGLADSVQDAINQSIHNIIHYPDADAYELKRSISNFYNVEAARITMGNGAVELLYILCHITKPGRVLIPAPSFSEYERASRAAGAKIQYYMLSAANGFVFDVEKISAELDGADILFFGNPNNPTGTLIARTEIAFMLRKAREYNTLVVVDESFMDFITDDSLYTSRSLLKEYPNLIIIHSLTKFYAIPGLRLGFALTAPDLAARLQAAKDPWNVNTLAQAAGVAALADRDYQAKSKEIVNQAKKELFSGLTELPGCRPYPPAANYVLVNIEQTGITAAKLCSKMAERKILIRDCSNYPGLSQDYIRVAVKLPATNKILLDTLRQVITGGAL</sequence>
<keyword evidence="5" id="KW-0169">Cobalamin biosynthesis</keyword>
<dbReference type="InterPro" id="IPR015422">
    <property type="entry name" value="PyrdxlP-dep_Trfase_small"/>
</dbReference>
<evidence type="ECO:0000256" key="4">
    <source>
        <dbReference type="ARBA" id="ARBA00012285"/>
    </source>
</evidence>
<keyword evidence="12" id="KW-1185">Reference proteome</keyword>
<dbReference type="InterPro" id="IPR005860">
    <property type="entry name" value="CobD"/>
</dbReference>
<dbReference type="EMBL" id="AP018449">
    <property type="protein sequence ID" value="BBB93281.1"/>
    <property type="molecule type" value="Genomic_DNA"/>
</dbReference>
<dbReference type="UniPathway" id="UPA00148"/>
<comment type="catalytic activity">
    <reaction evidence="9">
        <text>O-phospho-L-threonine + H(+) = (R)-1-aminopropan-2-yl phosphate + CO2</text>
        <dbReference type="Rhea" id="RHEA:11492"/>
        <dbReference type="ChEBI" id="CHEBI:15378"/>
        <dbReference type="ChEBI" id="CHEBI:16526"/>
        <dbReference type="ChEBI" id="CHEBI:58563"/>
        <dbReference type="ChEBI" id="CHEBI:58675"/>
        <dbReference type="EC" id="4.1.1.81"/>
    </reaction>
</comment>
<comment type="function">
    <text evidence="2">Decarboxylates L-threonine-O-3-phosphate to yield (R)-1-amino-2-propanol O-2-phosphate, the precursor for the linkage between the nucleotide loop and the corrin ring in cobalamin.</text>
</comment>
<dbReference type="GO" id="GO:0048472">
    <property type="term" value="F:threonine-phosphate decarboxylase activity"/>
    <property type="evidence" value="ECO:0007669"/>
    <property type="project" value="UniProtKB-EC"/>
</dbReference>
<name>A0A348AQD3_9FIRM</name>
<reference evidence="11 12" key="1">
    <citation type="journal article" date="2018" name="Int. J. Syst. Evol. Microbiol.">
        <title>Methylomusa anaerophila gen. nov., sp. nov., an anaerobic methanol-utilizing bacterium isolated from a microbial fuel cell.</title>
        <authorList>
            <person name="Amano N."/>
            <person name="Yamamuro A."/>
            <person name="Miyahara M."/>
            <person name="Kouzuma A."/>
            <person name="Abe T."/>
            <person name="Watanabe K."/>
        </authorList>
    </citation>
    <scope>NUCLEOTIDE SEQUENCE [LARGE SCALE GENOMIC DNA]</scope>
    <source>
        <strain evidence="11 12">MMFC1</strain>
    </source>
</reference>
<dbReference type="EC" id="4.1.1.81" evidence="4"/>
<dbReference type="Pfam" id="PF00155">
    <property type="entry name" value="Aminotran_1_2"/>
    <property type="match status" value="1"/>
</dbReference>
<evidence type="ECO:0000256" key="3">
    <source>
        <dbReference type="ARBA" id="ARBA00004953"/>
    </source>
</evidence>
<dbReference type="CDD" id="cd00609">
    <property type="entry name" value="AAT_like"/>
    <property type="match status" value="1"/>
</dbReference>
<dbReference type="Proteomes" id="UP000276437">
    <property type="component" value="Chromosome"/>
</dbReference>
<evidence type="ECO:0000256" key="5">
    <source>
        <dbReference type="ARBA" id="ARBA00022573"/>
    </source>
</evidence>
<dbReference type="PANTHER" id="PTHR42885:SF1">
    <property type="entry name" value="THREONINE-PHOSPHATE DECARBOXYLASE"/>
    <property type="match status" value="1"/>
</dbReference>
<gene>
    <name evidence="11" type="primary">cobD</name>
    <name evidence="11" type="ORF">MAMMFC1_03993</name>
</gene>
<dbReference type="InterPro" id="IPR004838">
    <property type="entry name" value="NHTrfase_class1_PyrdxlP-BS"/>
</dbReference>
<dbReference type="NCBIfam" id="TIGR01140">
    <property type="entry name" value="L_thr_O3P_dcar"/>
    <property type="match status" value="1"/>
</dbReference>
<dbReference type="Gene3D" id="3.90.1150.10">
    <property type="entry name" value="Aspartate Aminotransferase, domain 1"/>
    <property type="match status" value="1"/>
</dbReference>
<evidence type="ECO:0000313" key="12">
    <source>
        <dbReference type="Proteomes" id="UP000276437"/>
    </source>
</evidence>
<evidence type="ECO:0000256" key="2">
    <source>
        <dbReference type="ARBA" id="ARBA00003444"/>
    </source>
</evidence>
<comment type="cofactor">
    <cofactor evidence="1">
        <name>pyridoxal 5'-phosphate</name>
        <dbReference type="ChEBI" id="CHEBI:597326"/>
    </cofactor>
</comment>
<dbReference type="KEGG" id="mana:MAMMFC1_03993"/>
<keyword evidence="6" id="KW-0663">Pyridoxal phosphate</keyword>
<accession>A0A348AQD3</accession>
<dbReference type="GO" id="GO:0009236">
    <property type="term" value="P:cobalamin biosynthetic process"/>
    <property type="evidence" value="ECO:0007669"/>
    <property type="project" value="UniProtKB-UniPathway"/>
</dbReference>
<dbReference type="RefSeq" id="WP_232035567.1">
    <property type="nucleotide sequence ID" value="NZ_AP018449.1"/>
</dbReference>
<feature type="domain" description="Aminotransferase class I/classII large" evidence="10">
    <location>
        <begin position="33"/>
        <end position="361"/>
    </location>
</feature>
<dbReference type="InterPro" id="IPR015424">
    <property type="entry name" value="PyrdxlP-dep_Trfase"/>
</dbReference>
<dbReference type="GO" id="GO:0030170">
    <property type="term" value="F:pyridoxal phosphate binding"/>
    <property type="evidence" value="ECO:0007669"/>
    <property type="project" value="InterPro"/>
</dbReference>
<keyword evidence="7 11" id="KW-0456">Lyase</keyword>
<evidence type="ECO:0000259" key="10">
    <source>
        <dbReference type="Pfam" id="PF00155"/>
    </source>
</evidence>
<dbReference type="SUPFAM" id="SSF53383">
    <property type="entry name" value="PLP-dependent transferases"/>
    <property type="match status" value="1"/>
</dbReference>
<proteinExistence type="predicted"/>
<comment type="pathway">
    <text evidence="3">Cofactor biosynthesis; adenosylcobalamin biosynthesis.</text>
</comment>
<dbReference type="InterPro" id="IPR004839">
    <property type="entry name" value="Aminotransferase_I/II_large"/>
</dbReference>
<evidence type="ECO:0000313" key="11">
    <source>
        <dbReference type="EMBL" id="BBB93281.1"/>
    </source>
</evidence>
<evidence type="ECO:0000256" key="6">
    <source>
        <dbReference type="ARBA" id="ARBA00022898"/>
    </source>
</evidence>
<dbReference type="Gene3D" id="3.40.640.10">
    <property type="entry name" value="Type I PLP-dependent aspartate aminotransferase-like (Major domain)"/>
    <property type="match status" value="1"/>
</dbReference>
<evidence type="ECO:0000256" key="1">
    <source>
        <dbReference type="ARBA" id="ARBA00001933"/>
    </source>
</evidence>
<evidence type="ECO:0000256" key="8">
    <source>
        <dbReference type="ARBA" id="ARBA00029996"/>
    </source>
</evidence>
<evidence type="ECO:0000256" key="7">
    <source>
        <dbReference type="ARBA" id="ARBA00023239"/>
    </source>
</evidence>
<evidence type="ECO:0000256" key="9">
    <source>
        <dbReference type="ARBA" id="ARBA00048531"/>
    </source>
</evidence>
<dbReference type="PROSITE" id="PS00105">
    <property type="entry name" value="AA_TRANSFER_CLASS_1"/>
    <property type="match status" value="1"/>
</dbReference>
<organism evidence="11 12">
    <name type="scientific">Methylomusa anaerophila</name>
    <dbReference type="NCBI Taxonomy" id="1930071"/>
    <lineage>
        <taxon>Bacteria</taxon>
        <taxon>Bacillati</taxon>
        <taxon>Bacillota</taxon>
        <taxon>Negativicutes</taxon>
        <taxon>Selenomonadales</taxon>
        <taxon>Sporomusaceae</taxon>
        <taxon>Methylomusa</taxon>
    </lineage>
</organism>
<dbReference type="PANTHER" id="PTHR42885">
    <property type="entry name" value="HISTIDINOL-PHOSPHATE AMINOTRANSFERASE-RELATED"/>
    <property type="match status" value="1"/>
</dbReference>
<dbReference type="InterPro" id="IPR015421">
    <property type="entry name" value="PyrdxlP-dep_Trfase_major"/>
</dbReference>
<protein>
    <recommendedName>
        <fullName evidence="4">threonine-phosphate decarboxylase</fullName>
        <ecNumber evidence="4">4.1.1.81</ecNumber>
    </recommendedName>
    <alternativeName>
        <fullName evidence="8">L-threonine-O-3-phosphate decarboxylase</fullName>
    </alternativeName>
</protein>
<dbReference type="AlphaFoldDB" id="A0A348AQD3"/>